<comment type="caution">
    <text evidence="1">The sequence shown here is derived from an EMBL/GenBank/DDBJ whole genome shotgun (WGS) entry which is preliminary data.</text>
</comment>
<protein>
    <submittedName>
        <fullName evidence="1">Uncharacterized protein</fullName>
    </submittedName>
</protein>
<dbReference type="AlphaFoldDB" id="A0A7J0DII9"/>
<name>A0A7J0DII9_9ERIC</name>
<evidence type="ECO:0000313" key="1">
    <source>
        <dbReference type="EMBL" id="GFS35839.1"/>
    </source>
</evidence>
<organism evidence="1 2">
    <name type="scientific">Actinidia rufa</name>
    <dbReference type="NCBI Taxonomy" id="165716"/>
    <lineage>
        <taxon>Eukaryota</taxon>
        <taxon>Viridiplantae</taxon>
        <taxon>Streptophyta</taxon>
        <taxon>Embryophyta</taxon>
        <taxon>Tracheophyta</taxon>
        <taxon>Spermatophyta</taxon>
        <taxon>Magnoliopsida</taxon>
        <taxon>eudicotyledons</taxon>
        <taxon>Gunneridae</taxon>
        <taxon>Pentapetalae</taxon>
        <taxon>asterids</taxon>
        <taxon>Ericales</taxon>
        <taxon>Actinidiaceae</taxon>
        <taxon>Actinidia</taxon>
    </lineage>
</organism>
<sequence>MVPKPRNLGKKKAARAKLVQPTPNPILAIPSPVMEVQSNVLSSKVVSKRKGKQPIEAVVELGKQVTNDDTSRDYETCLALGNTVMLLQDVADFVAEGSEEFKDLMIMQSIQSLQRAVANSDCMKKYSSNLKKANQKSHAFEGELKQSRLDLASSELAGWLACMKELRTPSDHPAWNAVALLVELPEPPTVHSPIILSSFNEEEYLNQSAEEHGANVDVAQGNELGGGEGEGDVVVP</sequence>
<keyword evidence="2" id="KW-1185">Reference proteome</keyword>
<gene>
    <name evidence="1" type="ORF">Acr_00g0042470</name>
</gene>
<reference evidence="2" key="1">
    <citation type="submission" date="2019-07" db="EMBL/GenBank/DDBJ databases">
        <title>De Novo Assembly of kiwifruit Actinidia rufa.</title>
        <authorList>
            <person name="Sugita-Konishi S."/>
            <person name="Sato K."/>
            <person name="Mori E."/>
            <person name="Abe Y."/>
            <person name="Kisaki G."/>
            <person name="Hamano K."/>
            <person name="Suezawa K."/>
            <person name="Otani M."/>
            <person name="Fukuda T."/>
            <person name="Manabe T."/>
            <person name="Gomi K."/>
            <person name="Tabuchi M."/>
            <person name="Akimitsu K."/>
            <person name="Kataoka I."/>
        </authorList>
    </citation>
    <scope>NUCLEOTIDE SEQUENCE [LARGE SCALE GENOMIC DNA]</scope>
    <source>
        <strain evidence="2">cv. Fuchu</strain>
    </source>
</reference>
<dbReference type="EMBL" id="BJWL01000238">
    <property type="protein sequence ID" value="GFS35839.1"/>
    <property type="molecule type" value="Genomic_DNA"/>
</dbReference>
<evidence type="ECO:0000313" key="2">
    <source>
        <dbReference type="Proteomes" id="UP000585474"/>
    </source>
</evidence>
<proteinExistence type="predicted"/>
<accession>A0A7J0DII9</accession>
<dbReference type="Proteomes" id="UP000585474">
    <property type="component" value="Unassembled WGS sequence"/>
</dbReference>